<dbReference type="InterPro" id="IPR013990">
    <property type="entry name" value="WHy-dom"/>
</dbReference>
<protein>
    <recommendedName>
        <fullName evidence="2">Water stress and hypersensitive response domain-containing protein</fullName>
    </recommendedName>
</protein>
<dbReference type="PANTHER" id="PTHR31459">
    <property type="match status" value="1"/>
</dbReference>
<evidence type="ECO:0000313" key="3">
    <source>
        <dbReference type="EMBL" id="PWN07721.1"/>
    </source>
</evidence>
<comment type="caution">
    <text evidence="3">The sequence shown here is derived from an EMBL/GenBank/DDBJ whole genome shotgun (WGS) entry which is preliminary data.</text>
</comment>
<proteinExistence type="inferred from homology"/>
<feature type="domain" description="Water stress and hypersensitive response" evidence="2">
    <location>
        <begin position="39"/>
        <end position="156"/>
    </location>
</feature>
<dbReference type="GO" id="GO:0009269">
    <property type="term" value="P:response to desiccation"/>
    <property type="evidence" value="ECO:0007669"/>
    <property type="project" value="InterPro"/>
</dbReference>
<accession>A0A316TVA7</accession>
<gene>
    <name evidence="3" type="ORF">DDZ15_01490</name>
</gene>
<feature type="domain" description="Water stress and hypersensitive response" evidence="2">
    <location>
        <begin position="165"/>
        <end position="286"/>
    </location>
</feature>
<name>A0A316TVA7_9BACT</name>
<dbReference type="InterPro" id="IPR045043">
    <property type="entry name" value="Lea14-like"/>
</dbReference>
<organism evidence="3 4">
    <name type="scientific">Rhodohalobacter mucosus</name>
    <dbReference type="NCBI Taxonomy" id="2079485"/>
    <lineage>
        <taxon>Bacteria</taxon>
        <taxon>Pseudomonadati</taxon>
        <taxon>Balneolota</taxon>
        <taxon>Balneolia</taxon>
        <taxon>Balneolales</taxon>
        <taxon>Balneolaceae</taxon>
        <taxon>Rhodohalobacter</taxon>
    </lineage>
</organism>
<evidence type="ECO:0000259" key="2">
    <source>
        <dbReference type="SMART" id="SM00769"/>
    </source>
</evidence>
<evidence type="ECO:0000313" key="4">
    <source>
        <dbReference type="Proteomes" id="UP000245533"/>
    </source>
</evidence>
<dbReference type="InterPro" id="IPR004864">
    <property type="entry name" value="LEA_2"/>
</dbReference>
<dbReference type="AlphaFoldDB" id="A0A316TVA7"/>
<dbReference type="SUPFAM" id="SSF117070">
    <property type="entry name" value="LEA14-like"/>
    <property type="match status" value="2"/>
</dbReference>
<dbReference type="PANTHER" id="PTHR31459:SF2">
    <property type="entry name" value="OS03G0843300 PROTEIN"/>
    <property type="match status" value="1"/>
</dbReference>
<evidence type="ECO:0000256" key="1">
    <source>
        <dbReference type="ARBA" id="ARBA00005960"/>
    </source>
</evidence>
<sequence>MKIYLMHMKYAVLKGVIILFLLSGCAAIGELSDVREPAVQFREMSVRNITFDDVTLLFDFDVTNPNRFGVSAESYNYEFFINNRSFVSGSMNEPVVIEKESASVIQVPVTLSYREVYETFSSVLNQDQLAYELSTEVDFDLPVLGMQSVPVSTAGEIPVPKPPGIEFGEFKINQVSLSGADAEVSFRVSNPNVFALSLLRASYNLRVNGREWLDTTLNQLIRVESGQSREVRIPVRLNSAQLGSALMDLMGGNTTFNYELAGTASVSADLEGFPASQDIPFELNGTYTVD</sequence>
<dbReference type="Pfam" id="PF03168">
    <property type="entry name" value="LEA_2"/>
    <property type="match status" value="2"/>
</dbReference>
<dbReference type="EMBL" id="QGGB01000002">
    <property type="protein sequence ID" value="PWN07721.1"/>
    <property type="molecule type" value="Genomic_DNA"/>
</dbReference>
<reference evidence="3 4" key="1">
    <citation type="submission" date="2018-05" db="EMBL/GenBank/DDBJ databases">
        <title>Rhodohalobacter halophilus gen. nov., sp. nov., a moderately halophilic member of the family Balneolaceae.</title>
        <authorList>
            <person name="Liu Z.-W."/>
        </authorList>
    </citation>
    <scope>NUCLEOTIDE SEQUENCE [LARGE SCALE GENOMIC DNA]</scope>
    <source>
        <strain evidence="3 4">8A47</strain>
    </source>
</reference>
<dbReference type="Gene3D" id="2.60.40.1820">
    <property type="match status" value="2"/>
</dbReference>
<dbReference type="SMART" id="SM00769">
    <property type="entry name" value="WHy"/>
    <property type="match status" value="2"/>
</dbReference>
<keyword evidence="4" id="KW-1185">Reference proteome</keyword>
<dbReference type="Proteomes" id="UP000245533">
    <property type="component" value="Unassembled WGS sequence"/>
</dbReference>
<comment type="similarity">
    <text evidence="1">Belongs to the LEA type 2 family.</text>
</comment>
<dbReference type="PROSITE" id="PS51257">
    <property type="entry name" value="PROKAR_LIPOPROTEIN"/>
    <property type="match status" value="1"/>
</dbReference>